<evidence type="ECO:0000313" key="6">
    <source>
        <dbReference type="Proteomes" id="UP000264056"/>
    </source>
</evidence>
<dbReference type="KEGG" id="schj:DDV21_008585"/>
<name>A0A372KM54_9STRE</name>
<dbReference type="RefSeq" id="WP_116877986.1">
    <property type="nucleotide sequence ID" value="NZ_CP031733.1"/>
</dbReference>
<dbReference type="Pfam" id="PF08951">
    <property type="entry name" value="EntA_Immun"/>
    <property type="match status" value="1"/>
</dbReference>
<evidence type="ECO:0000313" key="1">
    <source>
        <dbReference type="EMBL" id="AXQ79136.1"/>
    </source>
</evidence>
<dbReference type="EMBL" id="QVQY01000012">
    <property type="protein sequence ID" value="RFU50969.1"/>
    <property type="molecule type" value="Genomic_DNA"/>
</dbReference>
<evidence type="ECO:0000313" key="5">
    <source>
        <dbReference type="Proteomes" id="UP000262901"/>
    </source>
</evidence>
<dbReference type="EMBL" id="QVQZ01000008">
    <property type="protein sequence ID" value="RFU53361.1"/>
    <property type="molecule type" value="Genomic_DNA"/>
</dbReference>
<accession>A0A346NDP1</accession>
<keyword evidence="6" id="KW-1185">Reference proteome</keyword>
<dbReference type="OrthoDB" id="2135506at2"/>
<reference evidence="1" key="4">
    <citation type="journal article" date="2019" name="Int. J. Syst. Evol. Microbiol.">
        <title>Streptococcus chenjunshii sp. nov. isolated from feces of Tibetan antelopes.</title>
        <authorList>
            <person name="Tian Z."/>
            <person name="Lu S."/>
            <person name="Jin D."/>
            <person name="Yang J."/>
            <person name="Pu J."/>
            <person name="Lai X.H."/>
            <person name="Bai X.N."/>
            <person name="Wu X.M."/>
            <person name="Li J."/>
            <person name="Wang S."/>
            <person name="Xu J."/>
        </authorList>
    </citation>
    <scope>NUCLEOTIDE SEQUENCE</scope>
    <source>
        <strain evidence="1">Z15</strain>
    </source>
</reference>
<dbReference type="Proteomes" id="UP000264056">
    <property type="component" value="Unassembled WGS sequence"/>
</dbReference>
<organism evidence="3 5">
    <name type="scientific">Streptococcus chenjunshii</name>
    <dbReference type="NCBI Taxonomy" id="2173853"/>
    <lineage>
        <taxon>Bacteria</taxon>
        <taxon>Bacillati</taxon>
        <taxon>Bacillota</taxon>
        <taxon>Bacilli</taxon>
        <taxon>Lactobacillales</taxon>
        <taxon>Streptococcaceae</taxon>
        <taxon>Streptococcus</taxon>
    </lineage>
</organism>
<gene>
    <name evidence="1" type="ORF">DDV21_008585</name>
    <name evidence="2" type="ORF">DDV22_05725</name>
    <name evidence="3" type="ORF">DDV23_04865</name>
</gene>
<reference evidence="2 6" key="1">
    <citation type="submission" date="2018-08" db="EMBL/GenBank/DDBJ databases">
        <title>Draft genome of Streptococcus sp .nov. Z2.</title>
        <authorList>
            <person name="Tian Z."/>
        </authorList>
    </citation>
    <scope>NUCLEOTIDE SEQUENCE [LARGE SCALE GENOMIC DNA]</scope>
    <source>
        <strain evidence="2 6">Z2</strain>
    </source>
</reference>
<dbReference type="Proteomes" id="UP000262901">
    <property type="component" value="Unassembled WGS sequence"/>
</dbReference>
<sequence length="98" mass="11407">MANLRWFSGGKERSEEAVAIIDDLLESFGKDFKLRPLKNFFISYRKELESNGTSIPLILSRMHIELSKILAENKIQLSEEQSKQLKKLRSLSNIRYGY</sequence>
<accession>A0A372KM54</accession>
<reference evidence="3 5" key="2">
    <citation type="submission" date="2018-08" db="EMBL/GenBank/DDBJ databases">
        <title>Draft genome of Streptococcus sp. nov. Z1.</title>
        <authorList>
            <person name="Tian Z."/>
        </authorList>
    </citation>
    <scope>NUCLEOTIDE SEQUENCE [LARGE SCALE GENOMIC DNA]</scope>
    <source>
        <strain evidence="3">Z1</strain>
        <strain evidence="5">Z1(2018)</strain>
    </source>
</reference>
<dbReference type="Proteomes" id="UP000246115">
    <property type="component" value="Chromosome"/>
</dbReference>
<evidence type="ECO:0000313" key="2">
    <source>
        <dbReference type="EMBL" id="RFU50969.1"/>
    </source>
</evidence>
<evidence type="ECO:0000313" key="4">
    <source>
        <dbReference type="Proteomes" id="UP000246115"/>
    </source>
</evidence>
<reference evidence="4" key="3">
    <citation type="submission" date="2018-08" db="EMBL/GenBank/DDBJ databases">
        <title>Streptococcus chenjunshii sp. nov., isolated from stools sample of the Tibetan antelope in the Qinghai-Tibet plateau, China.</title>
        <authorList>
            <person name="Tian Z."/>
        </authorList>
    </citation>
    <scope>NUCLEOTIDE SEQUENCE [LARGE SCALE GENOMIC DNA]</scope>
    <source>
        <strain evidence="4">Z15</strain>
    </source>
</reference>
<evidence type="ECO:0000313" key="3">
    <source>
        <dbReference type="EMBL" id="RFU53361.1"/>
    </source>
</evidence>
<dbReference type="InterPro" id="IPR015046">
    <property type="entry name" value="LciA_Immunity-like"/>
</dbReference>
<dbReference type="Gene3D" id="1.20.1440.140">
    <property type="match status" value="1"/>
</dbReference>
<protein>
    <submittedName>
        <fullName evidence="3">Bacteriocin immunity protein</fullName>
    </submittedName>
</protein>
<dbReference type="AlphaFoldDB" id="A0A372KM54"/>
<dbReference type="InterPro" id="IPR053739">
    <property type="entry name" value="Bact_Immunity_Domain_sf"/>
</dbReference>
<dbReference type="EMBL" id="CP031733">
    <property type="protein sequence ID" value="AXQ79136.1"/>
    <property type="molecule type" value="Genomic_DNA"/>
</dbReference>
<dbReference type="GO" id="GO:0030153">
    <property type="term" value="P:bacteriocin immunity"/>
    <property type="evidence" value="ECO:0007669"/>
    <property type="project" value="InterPro"/>
</dbReference>
<proteinExistence type="predicted"/>